<dbReference type="SUPFAM" id="SSF53850">
    <property type="entry name" value="Periplasmic binding protein-like II"/>
    <property type="match status" value="1"/>
</dbReference>
<dbReference type="Gene3D" id="1.10.10.10">
    <property type="entry name" value="Winged helix-like DNA-binding domain superfamily/Winged helix DNA-binding domain"/>
    <property type="match status" value="1"/>
</dbReference>
<comment type="caution">
    <text evidence="6">The sequence shown here is derived from an EMBL/GenBank/DDBJ whole genome shotgun (WGS) entry which is preliminary data.</text>
</comment>
<dbReference type="PRINTS" id="PR00039">
    <property type="entry name" value="HTHLYSR"/>
</dbReference>
<name>A0ABU9DCY8_9BACL</name>
<evidence type="ECO:0000256" key="3">
    <source>
        <dbReference type="ARBA" id="ARBA00023125"/>
    </source>
</evidence>
<dbReference type="SUPFAM" id="SSF46785">
    <property type="entry name" value="Winged helix' DNA-binding domain"/>
    <property type="match status" value="1"/>
</dbReference>
<organism evidence="6 7">
    <name type="scientific">Paenibacillus filicis</name>
    <dbReference type="NCBI Taxonomy" id="669464"/>
    <lineage>
        <taxon>Bacteria</taxon>
        <taxon>Bacillati</taxon>
        <taxon>Bacillota</taxon>
        <taxon>Bacilli</taxon>
        <taxon>Bacillales</taxon>
        <taxon>Paenibacillaceae</taxon>
        <taxon>Paenibacillus</taxon>
    </lineage>
</organism>
<keyword evidence="2" id="KW-0805">Transcription regulation</keyword>
<dbReference type="InterPro" id="IPR050950">
    <property type="entry name" value="HTH-type_LysR_regulators"/>
</dbReference>
<evidence type="ECO:0000313" key="6">
    <source>
        <dbReference type="EMBL" id="MEK8126713.1"/>
    </source>
</evidence>
<dbReference type="Proteomes" id="UP001469365">
    <property type="component" value="Unassembled WGS sequence"/>
</dbReference>
<dbReference type="RefSeq" id="WP_341413763.1">
    <property type="nucleotide sequence ID" value="NZ_JBBPCC010000001.1"/>
</dbReference>
<dbReference type="InterPro" id="IPR000847">
    <property type="entry name" value="LysR_HTH_N"/>
</dbReference>
<evidence type="ECO:0000313" key="7">
    <source>
        <dbReference type="Proteomes" id="UP001469365"/>
    </source>
</evidence>
<dbReference type="InterPro" id="IPR036390">
    <property type="entry name" value="WH_DNA-bd_sf"/>
</dbReference>
<reference evidence="6 7" key="1">
    <citation type="submission" date="2024-04" db="EMBL/GenBank/DDBJ databases">
        <title>draft genome sequnece of Paenibacillus filicis.</title>
        <authorList>
            <person name="Kim D.-U."/>
        </authorList>
    </citation>
    <scope>NUCLEOTIDE SEQUENCE [LARGE SCALE GENOMIC DNA]</scope>
    <source>
        <strain evidence="6 7">KACC14197</strain>
    </source>
</reference>
<dbReference type="InterPro" id="IPR036388">
    <property type="entry name" value="WH-like_DNA-bd_sf"/>
</dbReference>
<protein>
    <submittedName>
        <fullName evidence="6">LysR family transcriptional regulator</fullName>
    </submittedName>
</protein>
<feature type="domain" description="HTH lysR-type" evidence="5">
    <location>
        <begin position="1"/>
        <end position="58"/>
    </location>
</feature>
<proteinExistence type="inferred from homology"/>
<keyword evidence="7" id="KW-1185">Reference proteome</keyword>
<evidence type="ECO:0000256" key="1">
    <source>
        <dbReference type="ARBA" id="ARBA00009437"/>
    </source>
</evidence>
<sequence length="291" mass="31970">MDFLQLRYFQRLAQLEHMTKAANELHVSQPSLSQSLARLEDELGFPLFARNGRVIRLNDSGKAFLVRVDRLFAELEAGKREAAQLAGVDRASVSFGAIHLESVPGLLGAYMADHPHTSFSLHYGCNRTMVPALQRGELDLFISSPLVEKEGLITVPLYEERLVLYVPHGHRLANQRKVALREAASEAFIGLQEGSGLREASDDFCGRAGFAPHLSLEIADPTRLAELVDAGIGVALIPGTLLSDAQLNSPRALDVYDPEPIRRIGLTWVGSQPLSPAAESFRQRLITHFTA</sequence>
<dbReference type="Gene3D" id="3.40.190.290">
    <property type="match status" value="1"/>
</dbReference>
<evidence type="ECO:0000256" key="4">
    <source>
        <dbReference type="ARBA" id="ARBA00023163"/>
    </source>
</evidence>
<dbReference type="Pfam" id="PF03466">
    <property type="entry name" value="LysR_substrate"/>
    <property type="match status" value="1"/>
</dbReference>
<dbReference type="PROSITE" id="PS50931">
    <property type="entry name" value="HTH_LYSR"/>
    <property type="match status" value="1"/>
</dbReference>
<dbReference type="EMBL" id="JBBPCC010000001">
    <property type="protein sequence ID" value="MEK8126713.1"/>
    <property type="molecule type" value="Genomic_DNA"/>
</dbReference>
<evidence type="ECO:0000259" key="5">
    <source>
        <dbReference type="PROSITE" id="PS50931"/>
    </source>
</evidence>
<keyword evidence="4" id="KW-0804">Transcription</keyword>
<dbReference type="InterPro" id="IPR005119">
    <property type="entry name" value="LysR_subst-bd"/>
</dbReference>
<dbReference type="PANTHER" id="PTHR30419">
    <property type="entry name" value="HTH-TYPE TRANSCRIPTIONAL REGULATOR YBHD"/>
    <property type="match status" value="1"/>
</dbReference>
<comment type="similarity">
    <text evidence="1">Belongs to the LysR transcriptional regulatory family.</text>
</comment>
<evidence type="ECO:0000256" key="2">
    <source>
        <dbReference type="ARBA" id="ARBA00023015"/>
    </source>
</evidence>
<gene>
    <name evidence="6" type="ORF">WMW72_02195</name>
</gene>
<dbReference type="PANTHER" id="PTHR30419:SF28">
    <property type="entry name" value="HTH-TYPE TRANSCRIPTIONAL REGULATOR BSDA"/>
    <property type="match status" value="1"/>
</dbReference>
<keyword evidence="3" id="KW-0238">DNA-binding</keyword>
<accession>A0ABU9DCY8</accession>
<dbReference type="Pfam" id="PF00126">
    <property type="entry name" value="HTH_1"/>
    <property type="match status" value="1"/>
</dbReference>